<name>A0A077WSG7_9FUNG</name>
<dbReference type="PROSITE" id="PS50090">
    <property type="entry name" value="MYB_LIKE"/>
    <property type="match status" value="3"/>
</dbReference>
<protein>
    <submittedName>
        <fullName evidence="7">Uncharacterized protein</fullName>
    </submittedName>
</protein>
<keyword evidence="2" id="KW-0238">DNA-binding</keyword>
<reference evidence="7" key="1">
    <citation type="journal article" date="2014" name="Genome Announc.">
        <title>De novo whole-genome sequence and genome annotation of Lichtheimia ramosa.</title>
        <authorList>
            <person name="Linde J."/>
            <person name="Schwartze V."/>
            <person name="Binder U."/>
            <person name="Lass-Florl C."/>
            <person name="Voigt K."/>
            <person name="Horn F."/>
        </authorList>
    </citation>
    <scope>NUCLEOTIDE SEQUENCE</scope>
    <source>
        <strain evidence="7">JMRC FSU:6197</strain>
    </source>
</reference>
<dbReference type="InterPro" id="IPR009057">
    <property type="entry name" value="Homeodomain-like_sf"/>
</dbReference>
<dbReference type="GO" id="GO:0000978">
    <property type="term" value="F:RNA polymerase II cis-regulatory region sequence-specific DNA binding"/>
    <property type="evidence" value="ECO:0007669"/>
    <property type="project" value="TreeGrafter"/>
</dbReference>
<evidence type="ECO:0000256" key="1">
    <source>
        <dbReference type="ARBA" id="ARBA00023015"/>
    </source>
</evidence>
<dbReference type="PROSITE" id="PS51294">
    <property type="entry name" value="HTH_MYB"/>
    <property type="match status" value="2"/>
</dbReference>
<dbReference type="Pfam" id="PF13921">
    <property type="entry name" value="Myb_DNA-bind_6"/>
    <property type="match status" value="2"/>
</dbReference>
<dbReference type="GO" id="GO:0042796">
    <property type="term" value="P:snRNA transcription by RNA polymerase III"/>
    <property type="evidence" value="ECO:0007669"/>
    <property type="project" value="TreeGrafter"/>
</dbReference>
<evidence type="ECO:0000313" key="7">
    <source>
        <dbReference type="EMBL" id="CDS09988.1"/>
    </source>
</evidence>
<organism evidence="7">
    <name type="scientific">Lichtheimia ramosa</name>
    <dbReference type="NCBI Taxonomy" id="688394"/>
    <lineage>
        <taxon>Eukaryota</taxon>
        <taxon>Fungi</taxon>
        <taxon>Fungi incertae sedis</taxon>
        <taxon>Mucoromycota</taxon>
        <taxon>Mucoromycotina</taxon>
        <taxon>Mucoromycetes</taxon>
        <taxon>Mucorales</taxon>
        <taxon>Lichtheimiaceae</taxon>
        <taxon>Lichtheimia</taxon>
    </lineage>
</organism>
<keyword evidence="3" id="KW-0804">Transcription</keyword>
<keyword evidence="4" id="KW-0539">Nucleus</keyword>
<dbReference type="AlphaFoldDB" id="A0A077WSG7"/>
<dbReference type="EMBL" id="LK023335">
    <property type="protein sequence ID" value="CDS09988.1"/>
    <property type="molecule type" value="Genomic_DNA"/>
</dbReference>
<feature type="domain" description="Myb-like" evidence="5">
    <location>
        <begin position="80"/>
        <end position="135"/>
    </location>
</feature>
<feature type="domain" description="HTH myb-type" evidence="6">
    <location>
        <begin position="28"/>
        <end position="83"/>
    </location>
</feature>
<dbReference type="PANTHER" id="PTHR46621:SF1">
    <property type="entry name" value="SNRNA-ACTIVATING PROTEIN COMPLEX SUBUNIT 4"/>
    <property type="match status" value="1"/>
</dbReference>
<evidence type="ECO:0000256" key="2">
    <source>
        <dbReference type="ARBA" id="ARBA00023125"/>
    </source>
</evidence>
<sequence length="311" mass="37005">MLSNFRLALTPFRLVLSSSAIRFSSTLSVARTRRVWTDEESKKLLELVAEKGKRWTFLQKHYFPDRPYAVLANRYRMLTDKESYHGPWTDEERERLRQLTKGHTSEATIDWDKLRDEMPRPRPIVQLQLTWRHSINPAIRHGRWTEPEIQKLDQLVAQYGTDDWVAVAQGVQSRTPRQCLERWKWQQDKSLKKGRYTAAEDKAILDAVAKYGENFAAVKAAIKSERTARHISQHYHYMLSKTTDRSPWTPEEEMQVYDLATKYNHDMKRVKEELKSGRAAKDLWNHYYKVKRQLEKEEEKKLELERSREQS</sequence>
<dbReference type="InterPro" id="IPR017930">
    <property type="entry name" value="Myb_dom"/>
</dbReference>
<dbReference type="GO" id="GO:0001006">
    <property type="term" value="F:RNA polymerase III type 3 promoter sequence-specific DNA binding"/>
    <property type="evidence" value="ECO:0007669"/>
    <property type="project" value="TreeGrafter"/>
</dbReference>
<evidence type="ECO:0000259" key="6">
    <source>
        <dbReference type="PROSITE" id="PS51294"/>
    </source>
</evidence>
<dbReference type="InterPro" id="IPR051575">
    <property type="entry name" value="Myb-like_DNA-bd"/>
</dbReference>
<dbReference type="PANTHER" id="PTHR46621">
    <property type="entry name" value="SNRNA-ACTIVATING PROTEIN COMPLEX SUBUNIT 4"/>
    <property type="match status" value="1"/>
</dbReference>
<proteinExistence type="predicted"/>
<dbReference type="Pfam" id="PF00249">
    <property type="entry name" value="Myb_DNA-binding"/>
    <property type="match status" value="1"/>
</dbReference>
<dbReference type="SUPFAM" id="SSF46689">
    <property type="entry name" value="Homeodomain-like"/>
    <property type="match status" value="4"/>
</dbReference>
<feature type="domain" description="Myb-like" evidence="5">
    <location>
        <begin position="28"/>
        <end position="79"/>
    </location>
</feature>
<dbReference type="GO" id="GO:0042795">
    <property type="term" value="P:snRNA transcription by RNA polymerase II"/>
    <property type="evidence" value="ECO:0007669"/>
    <property type="project" value="TreeGrafter"/>
</dbReference>
<accession>A0A077WSG7</accession>
<evidence type="ECO:0000259" key="5">
    <source>
        <dbReference type="PROSITE" id="PS50090"/>
    </source>
</evidence>
<keyword evidence="1" id="KW-0805">Transcription regulation</keyword>
<dbReference type="OrthoDB" id="2143914at2759"/>
<dbReference type="Gene3D" id="1.10.10.60">
    <property type="entry name" value="Homeodomain-like"/>
    <property type="match status" value="5"/>
</dbReference>
<evidence type="ECO:0000256" key="3">
    <source>
        <dbReference type="ARBA" id="ARBA00023163"/>
    </source>
</evidence>
<feature type="domain" description="HTH myb-type" evidence="6">
    <location>
        <begin position="136"/>
        <end position="191"/>
    </location>
</feature>
<feature type="domain" description="Myb-like" evidence="5">
    <location>
        <begin position="136"/>
        <end position="184"/>
    </location>
</feature>
<gene>
    <name evidence="7" type="ORF">LRAMOSA02665</name>
</gene>
<dbReference type="InterPro" id="IPR001005">
    <property type="entry name" value="SANT/Myb"/>
</dbReference>
<evidence type="ECO:0000256" key="4">
    <source>
        <dbReference type="ARBA" id="ARBA00023242"/>
    </source>
</evidence>
<dbReference type="GO" id="GO:0019185">
    <property type="term" value="C:snRNA-activating protein complex"/>
    <property type="evidence" value="ECO:0007669"/>
    <property type="project" value="TreeGrafter"/>
</dbReference>
<dbReference type="CDD" id="cd00167">
    <property type="entry name" value="SANT"/>
    <property type="match status" value="2"/>
</dbReference>
<dbReference type="SMART" id="SM00717">
    <property type="entry name" value="SANT"/>
    <property type="match status" value="5"/>
</dbReference>